<evidence type="ECO:0000313" key="3">
    <source>
        <dbReference type="Proteomes" id="UP001381693"/>
    </source>
</evidence>
<organism evidence="2 3">
    <name type="scientific">Halocaridina rubra</name>
    <name type="common">Hawaiian red shrimp</name>
    <dbReference type="NCBI Taxonomy" id="373956"/>
    <lineage>
        <taxon>Eukaryota</taxon>
        <taxon>Metazoa</taxon>
        <taxon>Ecdysozoa</taxon>
        <taxon>Arthropoda</taxon>
        <taxon>Crustacea</taxon>
        <taxon>Multicrustacea</taxon>
        <taxon>Malacostraca</taxon>
        <taxon>Eumalacostraca</taxon>
        <taxon>Eucarida</taxon>
        <taxon>Decapoda</taxon>
        <taxon>Pleocyemata</taxon>
        <taxon>Caridea</taxon>
        <taxon>Atyoidea</taxon>
        <taxon>Atyidae</taxon>
        <taxon>Halocaridina</taxon>
    </lineage>
</organism>
<feature type="non-terminal residue" evidence="2">
    <location>
        <position position="1"/>
    </location>
</feature>
<accession>A0AAN8ZRZ0</accession>
<dbReference type="EMBL" id="JAXCGZ010019440">
    <property type="protein sequence ID" value="KAK7066096.1"/>
    <property type="molecule type" value="Genomic_DNA"/>
</dbReference>
<dbReference type="InterPro" id="IPR044822">
    <property type="entry name" value="Myb_DNA-bind_4"/>
</dbReference>
<sequence>CHEAECVVQCHEAECVVHRLGQSANACNHSEDLPTSPNLKELPQRGGARNYDMWTFANTEALLSLVKDNYQRLTNKTERNNAVWLEICSQLQEEVPGVTQAQVIAKWNNLKYKYMKYQTKIKTDGGSRMLPPQCFDMLDAILGDHHCTAPLHQISLNSSDSSQTELTQPFETKPLDHEAGLKPQPGPSQPRQSELVLMNLLEDEVSNPISPVQPKEEDLVISDYLDINIAGERRRVRSKRRLRSDTHSRRMEAIEKKHLKEVRRHNEVMERGMRERNALLGQMMREHSSTRELLRELADTQKQLVEELRKRGLSLP</sequence>
<keyword evidence="3" id="KW-1185">Reference proteome</keyword>
<feature type="domain" description="Myb/SANT-like DNA-binding" evidence="1">
    <location>
        <begin position="53"/>
        <end position="140"/>
    </location>
</feature>
<dbReference type="Proteomes" id="UP001381693">
    <property type="component" value="Unassembled WGS sequence"/>
</dbReference>
<reference evidence="2 3" key="1">
    <citation type="submission" date="2023-11" db="EMBL/GenBank/DDBJ databases">
        <title>Halocaridina rubra genome assembly.</title>
        <authorList>
            <person name="Smith C."/>
        </authorList>
    </citation>
    <scope>NUCLEOTIDE SEQUENCE [LARGE SCALE GENOMIC DNA]</scope>
    <source>
        <strain evidence="2">EP-1</strain>
        <tissue evidence="2">Whole</tissue>
    </source>
</reference>
<evidence type="ECO:0000259" key="1">
    <source>
        <dbReference type="Pfam" id="PF13837"/>
    </source>
</evidence>
<proteinExistence type="predicted"/>
<name>A0AAN8ZRZ0_HALRR</name>
<dbReference type="AlphaFoldDB" id="A0AAN8ZRZ0"/>
<comment type="caution">
    <text evidence="2">The sequence shown here is derived from an EMBL/GenBank/DDBJ whole genome shotgun (WGS) entry which is preliminary data.</text>
</comment>
<gene>
    <name evidence="2" type="ORF">SK128_024924</name>
</gene>
<protein>
    <recommendedName>
        <fullName evidence="1">Myb/SANT-like DNA-binding domain-containing protein</fullName>
    </recommendedName>
</protein>
<evidence type="ECO:0000313" key="2">
    <source>
        <dbReference type="EMBL" id="KAK7066096.1"/>
    </source>
</evidence>
<dbReference type="Gene3D" id="1.10.10.60">
    <property type="entry name" value="Homeodomain-like"/>
    <property type="match status" value="1"/>
</dbReference>
<dbReference type="Pfam" id="PF13837">
    <property type="entry name" value="Myb_DNA-bind_4"/>
    <property type="match status" value="1"/>
</dbReference>